<keyword evidence="9" id="KW-1185">Reference proteome</keyword>
<accession>A0A9Q1JNK7</accession>
<reference evidence="8" key="1">
    <citation type="submission" date="2022-04" db="EMBL/GenBank/DDBJ databases">
        <title>Carnegiea gigantea Genome sequencing and assembly v2.</title>
        <authorList>
            <person name="Copetti D."/>
            <person name="Sanderson M.J."/>
            <person name="Burquez A."/>
            <person name="Wojciechowski M.F."/>
        </authorList>
    </citation>
    <scope>NUCLEOTIDE SEQUENCE</scope>
    <source>
        <strain evidence="8">SGP5-SGP5p</strain>
        <tissue evidence="8">Aerial part</tissue>
    </source>
</reference>
<feature type="domain" description="RRM" evidence="7">
    <location>
        <begin position="173"/>
        <end position="269"/>
    </location>
</feature>
<dbReference type="OrthoDB" id="287393at2759"/>
<dbReference type="GO" id="GO:0034462">
    <property type="term" value="P:small-subunit processome assembly"/>
    <property type="evidence" value="ECO:0007669"/>
    <property type="project" value="TreeGrafter"/>
</dbReference>
<evidence type="ECO:0000313" key="9">
    <source>
        <dbReference type="Proteomes" id="UP001153076"/>
    </source>
</evidence>
<feature type="compositionally biased region" description="Polar residues" evidence="6">
    <location>
        <begin position="81"/>
        <end position="90"/>
    </location>
</feature>
<dbReference type="InterPro" id="IPR035979">
    <property type="entry name" value="RBD_domain_sf"/>
</dbReference>
<feature type="region of interest" description="Disordered" evidence="6">
    <location>
        <begin position="54"/>
        <end position="90"/>
    </location>
</feature>
<dbReference type="GO" id="GO:0000480">
    <property type="term" value="P:endonucleolytic cleavage in 5'-ETS of tricistronic rRNA transcript (SSU-rRNA, 5.8S rRNA, LSU-rRNA)"/>
    <property type="evidence" value="ECO:0007669"/>
    <property type="project" value="TreeGrafter"/>
</dbReference>
<dbReference type="InterPro" id="IPR034353">
    <property type="entry name" value="ABT1/ESF2_RRM"/>
</dbReference>
<dbReference type="SMART" id="SM00360">
    <property type="entry name" value="RRM"/>
    <property type="match status" value="1"/>
</dbReference>
<evidence type="ECO:0000256" key="2">
    <source>
        <dbReference type="ARBA" id="ARBA00005819"/>
    </source>
</evidence>
<feature type="region of interest" description="Disordered" evidence="6">
    <location>
        <begin position="118"/>
        <end position="164"/>
    </location>
</feature>
<feature type="compositionally biased region" description="Basic residues" evidence="6">
    <location>
        <begin position="152"/>
        <end position="162"/>
    </location>
</feature>
<evidence type="ECO:0000256" key="4">
    <source>
        <dbReference type="ARBA" id="ARBA00023242"/>
    </source>
</evidence>
<dbReference type="GO" id="GO:0000472">
    <property type="term" value="P:endonucleolytic cleavage to generate mature 5'-end of SSU-rRNA from (SSU-rRNA, 5.8S rRNA, LSU-rRNA)"/>
    <property type="evidence" value="ECO:0007669"/>
    <property type="project" value="TreeGrafter"/>
</dbReference>
<dbReference type="GO" id="GO:0000447">
    <property type="term" value="P:endonucleolytic cleavage in ITS1 to separate SSU-rRNA from 5.8S rRNA and LSU-rRNA from tricistronic rRNA transcript (SSU-rRNA, 5.8S rRNA, LSU-rRNA)"/>
    <property type="evidence" value="ECO:0007669"/>
    <property type="project" value="TreeGrafter"/>
</dbReference>
<dbReference type="PANTHER" id="PTHR12311:SF7">
    <property type="entry name" value="ACTIVATOR OF BASAL TRANSCRIPTION 1"/>
    <property type="match status" value="1"/>
</dbReference>
<sequence length="320" mass="35739">MVSLTERPEQPHLTARSAPPFSASNLACAALARRMPLLQTLHLESSHRPLLALALSDSRTQPHRGRRRCPPSPTSRLFGCGQSTTDHQQAALTHSAEQNLNPQVKFETHITNSYITHSPSTMAEDSQSEAKTLASGEAVKTSKSSKDEVRERKRREKRKKRLLKEAEKAEKKGVCYLSRIPPKMDPLKLRQLLSPYGEIQRIYLTPEDPSAQMRRKQFGGFRGQGFSEGWVEFADKRTAKRVANMLNGEQIVYPELGMGKTVKVRSTEWEFGIGRQVKLIDPSSLPLFRSASSGVALCQRTWIGASVEVPNPTKCLEPSP</sequence>
<evidence type="ECO:0000256" key="6">
    <source>
        <dbReference type="SAM" id="MobiDB-lite"/>
    </source>
</evidence>
<dbReference type="SUPFAM" id="SSF54928">
    <property type="entry name" value="RNA-binding domain, RBD"/>
    <property type="match status" value="1"/>
</dbReference>
<evidence type="ECO:0000256" key="5">
    <source>
        <dbReference type="PROSITE-ProRule" id="PRU00176"/>
    </source>
</evidence>
<name>A0A9Q1JNK7_9CARY</name>
<protein>
    <recommendedName>
        <fullName evidence="7">RRM domain-containing protein</fullName>
    </recommendedName>
</protein>
<dbReference type="GO" id="GO:0005730">
    <property type="term" value="C:nucleolus"/>
    <property type="evidence" value="ECO:0007669"/>
    <property type="project" value="UniProtKB-SubCell"/>
</dbReference>
<dbReference type="CDD" id="cd12263">
    <property type="entry name" value="RRM_ABT1_like"/>
    <property type="match status" value="1"/>
</dbReference>
<evidence type="ECO:0000256" key="1">
    <source>
        <dbReference type="ARBA" id="ARBA00004604"/>
    </source>
</evidence>
<keyword evidence="4" id="KW-0539">Nucleus</keyword>
<comment type="subcellular location">
    <subcellularLocation>
        <location evidence="1">Nucleus</location>
        <location evidence="1">Nucleolus</location>
    </subcellularLocation>
</comment>
<keyword evidence="3 5" id="KW-0694">RNA-binding</keyword>
<comment type="similarity">
    <text evidence="2">Belongs to the ESF2/ABP1 family.</text>
</comment>
<organism evidence="8 9">
    <name type="scientific">Carnegiea gigantea</name>
    <dbReference type="NCBI Taxonomy" id="171969"/>
    <lineage>
        <taxon>Eukaryota</taxon>
        <taxon>Viridiplantae</taxon>
        <taxon>Streptophyta</taxon>
        <taxon>Embryophyta</taxon>
        <taxon>Tracheophyta</taxon>
        <taxon>Spermatophyta</taxon>
        <taxon>Magnoliopsida</taxon>
        <taxon>eudicotyledons</taxon>
        <taxon>Gunneridae</taxon>
        <taxon>Pentapetalae</taxon>
        <taxon>Caryophyllales</taxon>
        <taxon>Cactineae</taxon>
        <taxon>Cactaceae</taxon>
        <taxon>Cactoideae</taxon>
        <taxon>Echinocereeae</taxon>
        <taxon>Carnegiea</taxon>
    </lineage>
</organism>
<dbReference type="Pfam" id="PF00076">
    <property type="entry name" value="RRM_1"/>
    <property type="match status" value="1"/>
</dbReference>
<comment type="caution">
    <text evidence="8">The sequence shown here is derived from an EMBL/GenBank/DDBJ whole genome shotgun (WGS) entry which is preliminary data.</text>
</comment>
<dbReference type="PANTHER" id="PTHR12311">
    <property type="entry name" value="ACTIVATOR OF BASAL TRANSCRIPTION 1"/>
    <property type="match status" value="1"/>
</dbReference>
<dbReference type="InterPro" id="IPR039119">
    <property type="entry name" value="ABT1/Esf2"/>
</dbReference>
<proteinExistence type="inferred from homology"/>
<dbReference type="PROSITE" id="PS50102">
    <property type="entry name" value="RRM"/>
    <property type="match status" value="1"/>
</dbReference>
<dbReference type="Proteomes" id="UP001153076">
    <property type="component" value="Unassembled WGS sequence"/>
</dbReference>
<dbReference type="Gene3D" id="3.30.70.330">
    <property type="match status" value="1"/>
</dbReference>
<dbReference type="InterPro" id="IPR000504">
    <property type="entry name" value="RRM_dom"/>
</dbReference>
<dbReference type="InterPro" id="IPR012677">
    <property type="entry name" value="Nucleotide-bd_a/b_plait_sf"/>
</dbReference>
<dbReference type="AlphaFoldDB" id="A0A9Q1JNK7"/>
<evidence type="ECO:0000256" key="3">
    <source>
        <dbReference type="ARBA" id="ARBA00022884"/>
    </source>
</evidence>
<dbReference type="GO" id="GO:0003723">
    <property type="term" value="F:RNA binding"/>
    <property type="evidence" value="ECO:0007669"/>
    <property type="project" value="UniProtKB-UniRule"/>
</dbReference>
<dbReference type="EMBL" id="JAKOGI010001306">
    <property type="protein sequence ID" value="KAJ8426350.1"/>
    <property type="molecule type" value="Genomic_DNA"/>
</dbReference>
<evidence type="ECO:0000313" key="8">
    <source>
        <dbReference type="EMBL" id="KAJ8426350.1"/>
    </source>
</evidence>
<evidence type="ECO:0000259" key="7">
    <source>
        <dbReference type="PROSITE" id="PS50102"/>
    </source>
</evidence>
<gene>
    <name evidence="8" type="ORF">Cgig2_023882</name>
</gene>